<protein>
    <submittedName>
        <fullName evidence="2">Uncharacterized protein</fullName>
    </submittedName>
</protein>
<proteinExistence type="predicted"/>
<dbReference type="InterPro" id="IPR001611">
    <property type="entry name" value="Leu-rich_rpt"/>
</dbReference>
<evidence type="ECO:0000313" key="2">
    <source>
        <dbReference type="EMBL" id="RUP51270.1"/>
    </source>
</evidence>
<keyword evidence="1" id="KW-0677">Repeat</keyword>
<dbReference type="Gene3D" id="3.80.10.10">
    <property type="entry name" value="Ribonuclease Inhibitor"/>
    <property type="match status" value="1"/>
</dbReference>
<dbReference type="SUPFAM" id="SSF52047">
    <property type="entry name" value="RNI-like"/>
    <property type="match status" value="1"/>
</dbReference>
<evidence type="ECO:0000313" key="3">
    <source>
        <dbReference type="Proteomes" id="UP000268093"/>
    </source>
</evidence>
<sequence>MNLQSLDLYKNDIGDEGASAIAEALKMNTSLKTLYLGDNGIGEKGADALAKALKMNKSLQNLYLEGIQQYLRGRNQRTSRSAENEYEPTKSESKMCAGMNRIIFFIHLFSVLADHFICSSVANGIGKKGAGALTGALRMNTRVKIVI</sequence>
<dbReference type="OrthoDB" id="120976at2759"/>
<dbReference type="Pfam" id="PF13516">
    <property type="entry name" value="LRR_6"/>
    <property type="match status" value="2"/>
</dbReference>
<dbReference type="PANTHER" id="PTHR24111">
    <property type="entry name" value="LEUCINE-RICH REPEAT-CONTAINING PROTEIN 34"/>
    <property type="match status" value="1"/>
</dbReference>
<dbReference type="SMART" id="SM00368">
    <property type="entry name" value="LRR_RI"/>
    <property type="match status" value="2"/>
</dbReference>
<dbReference type="PANTHER" id="PTHR24111:SF0">
    <property type="entry name" value="LEUCINE-RICH REPEAT-CONTAINING PROTEIN"/>
    <property type="match status" value="1"/>
</dbReference>
<dbReference type="AlphaFoldDB" id="A0A433DK83"/>
<evidence type="ECO:0000256" key="1">
    <source>
        <dbReference type="ARBA" id="ARBA00022737"/>
    </source>
</evidence>
<comment type="caution">
    <text evidence="2">The sequence shown here is derived from an EMBL/GenBank/DDBJ whole genome shotgun (WGS) entry which is preliminary data.</text>
</comment>
<dbReference type="InterPro" id="IPR032675">
    <property type="entry name" value="LRR_dom_sf"/>
</dbReference>
<gene>
    <name evidence="2" type="ORF">BC936DRAFT_149115</name>
</gene>
<dbReference type="Proteomes" id="UP000268093">
    <property type="component" value="Unassembled WGS sequence"/>
</dbReference>
<dbReference type="EMBL" id="RBNI01000847">
    <property type="protein sequence ID" value="RUP51270.1"/>
    <property type="molecule type" value="Genomic_DNA"/>
</dbReference>
<keyword evidence="3" id="KW-1185">Reference proteome</keyword>
<name>A0A433DK83_9FUNG</name>
<accession>A0A433DK83</accession>
<dbReference type="InterPro" id="IPR052201">
    <property type="entry name" value="LRR-containing_regulator"/>
</dbReference>
<organism evidence="2 3">
    <name type="scientific">Jimgerdemannia flammicorona</name>
    <dbReference type="NCBI Taxonomy" id="994334"/>
    <lineage>
        <taxon>Eukaryota</taxon>
        <taxon>Fungi</taxon>
        <taxon>Fungi incertae sedis</taxon>
        <taxon>Mucoromycota</taxon>
        <taxon>Mucoromycotina</taxon>
        <taxon>Endogonomycetes</taxon>
        <taxon>Endogonales</taxon>
        <taxon>Endogonaceae</taxon>
        <taxon>Jimgerdemannia</taxon>
    </lineage>
</organism>
<reference evidence="2 3" key="1">
    <citation type="journal article" date="2018" name="New Phytol.">
        <title>Phylogenomics of Endogonaceae and evolution of mycorrhizas within Mucoromycota.</title>
        <authorList>
            <person name="Chang Y."/>
            <person name="Desiro A."/>
            <person name="Na H."/>
            <person name="Sandor L."/>
            <person name="Lipzen A."/>
            <person name="Clum A."/>
            <person name="Barry K."/>
            <person name="Grigoriev I.V."/>
            <person name="Martin F.M."/>
            <person name="Stajich J.E."/>
            <person name="Smith M.E."/>
            <person name="Bonito G."/>
            <person name="Spatafora J.W."/>
        </authorList>
    </citation>
    <scope>NUCLEOTIDE SEQUENCE [LARGE SCALE GENOMIC DNA]</scope>
    <source>
        <strain evidence="2 3">GMNB39</strain>
    </source>
</reference>